<feature type="compositionally biased region" description="Low complexity" evidence="1">
    <location>
        <begin position="619"/>
        <end position="632"/>
    </location>
</feature>
<gene>
    <name evidence="2" type="ORF">V5O48_005789</name>
</gene>
<feature type="region of interest" description="Disordered" evidence="1">
    <location>
        <begin position="367"/>
        <end position="408"/>
    </location>
</feature>
<comment type="caution">
    <text evidence="2">The sequence shown here is derived from an EMBL/GenBank/DDBJ whole genome shotgun (WGS) entry which is preliminary data.</text>
</comment>
<evidence type="ECO:0000313" key="3">
    <source>
        <dbReference type="Proteomes" id="UP001465976"/>
    </source>
</evidence>
<feature type="region of interest" description="Disordered" evidence="1">
    <location>
        <begin position="508"/>
        <end position="635"/>
    </location>
</feature>
<feature type="region of interest" description="Disordered" evidence="1">
    <location>
        <begin position="172"/>
        <end position="278"/>
    </location>
</feature>
<accession>A0ABR3FLB5</accession>
<feature type="compositionally biased region" description="Polar residues" evidence="1">
    <location>
        <begin position="511"/>
        <end position="522"/>
    </location>
</feature>
<evidence type="ECO:0000313" key="2">
    <source>
        <dbReference type="EMBL" id="KAL0576191.1"/>
    </source>
</evidence>
<dbReference type="EMBL" id="JBAHYK010000240">
    <property type="protein sequence ID" value="KAL0576191.1"/>
    <property type="molecule type" value="Genomic_DNA"/>
</dbReference>
<feature type="compositionally biased region" description="Polar residues" evidence="1">
    <location>
        <begin position="196"/>
        <end position="205"/>
    </location>
</feature>
<protein>
    <submittedName>
        <fullName evidence="2">Uncharacterized protein</fullName>
    </submittedName>
</protein>
<reference evidence="2 3" key="1">
    <citation type="submission" date="2024-02" db="EMBL/GenBank/DDBJ databases">
        <title>A draft genome for the cacao thread blight pathogen Marasmius crinis-equi.</title>
        <authorList>
            <person name="Cohen S.P."/>
            <person name="Baruah I.K."/>
            <person name="Amoako-Attah I."/>
            <person name="Bukari Y."/>
            <person name="Meinhardt L.W."/>
            <person name="Bailey B.A."/>
        </authorList>
    </citation>
    <scope>NUCLEOTIDE SEQUENCE [LARGE SCALE GENOMIC DNA]</scope>
    <source>
        <strain evidence="2 3">GH-76</strain>
    </source>
</reference>
<sequence length="666" mass="72689">MPRTDIAGNNVLETGTPRLAQHGHRNIRSESAVKLMAEFLDLDMPYVEGRRHVNAEHFAHELYSYLRSPYKDLFVYDEVAQIRHLLPEETESNALAGGANLHFHLHLHLHARVLVVIYHLYPRRHQIALVGEKTIDLVLAHARVFDLEVAFHSHGRSYPSSRNHDIEVSHLPANLGDMEPNSGWRNDRPHVDGGSASPNLINYPSSPSPRHASPDAYRYSRRSHHAVPPAPSSGQLSIKGRGKRKAGAAAVGVPETSRPRGRSDSRGSEEHPEVSDEMNGALATITYPHERPASEINEFNHPATVPSDTTSDEVITEAAASREPRRSGYGDTGTRGQDPHIQISTTFGAVTKSRNRNLVDSVQAHLNWNRNGQLPSERPGAQGSRRPGPTAITHMPSPPPVETESGPRPSLLLRLSDVFTGDDPGTVDEDSGIHDIMSEPISKLDSTPRPRQPIHSERMTEKLEEPGPVSTGASPFFSADSVVAIDTSTSSKPNTDNPHDRLTQLRDQLRSARSSSQGSLGQPSFDEQLRNGHSSSNESHLDRNTGLIPSPSFSQAPSNHGVMNDGRSHVGLSAPPAEPVDHVTDMDLQDSNGQTGITERDPRNTLLRKLDQEKQKAQSGSSIPTVSSTPVVDANAMEARLRTRARLKARLASEKRSGAAADSSKG</sequence>
<evidence type="ECO:0000256" key="1">
    <source>
        <dbReference type="SAM" id="MobiDB-lite"/>
    </source>
</evidence>
<feature type="region of interest" description="Disordered" evidence="1">
    <location>
        <begin position="298"/>
        <end position="340"/>
    </location>
</feature>
<feature type="compositionally biased region" description="Basic and acidic residues" evidence="1">
    <location>
        <begin position="598"/>
        <end position="616"/>
    </location>
</feature>
<organism evidence="2 3">
    <name type="scientific">Marasmius crinis-equi</name>
    <dbReference type="NCBI Taxonomy" id="585013"/>
    <lineage>
        <taxon>Eukaryota</taxon>
        <taxon>Fungi</taxon>
        <taxon>Dikarya</taxon>
        <taxon>Basidiomycota</taxon>
        <taxon>Agaricomycotina</taxon>
        <taxon>Agaricomycetes</taxon>
        <taxon>Agaricomycetidae</taxon>
        <taxon>Agaricales</taxon>
        <taxon>Marasmiineae</taxon>
        <taxon>Marasmiaceae</taxon>
        <taxon>Marasmius</taxon>
    </lineage>
</organism>
<keyword evidence="3" id="KW-1185">Reference proteome</keyword>
<dbReference type="Proteomes" id="UP001465976">
    <property type="component" value="Unassembled WGS sequence"/>
</dbReference>
<feature type="region of interest" description="Disordered" evidence="1">
    <location>
        <begin position="423"/>
        <end position="453"/>
    </location>
</feature>
<proteinExistence type="predicted"/>
<name>A0ABR3FLB5_9AGAR</name>
<feature type="region of interest" description="Disordered" evidence="1">
    <location>
        <begin position="647"/>
        <end position="666"/>
    </location>
</feature>
<feature type="compositionally biased region" description="Basic and acidic residues" evidence="1">
    <location>
        <begin position="257"/>
        <end position="274"/>
    </location>
</feature>